<sequence>MEGSLGRDSPRNNSTSIANNHIGRQDSTDSQNSYPYGSYSFNDSSKSNLSSFNSKVSTSRSSLQNQRDESNRVYRSVASSPLRNAGSSKDLLEAAEVTIEELRAEARMWEQNARKLMIDMEKLRRDLSDQLNRQESLEIEVTESRTECDGLKQQIEEMKFLLEESIGKQKSAETLNYQAKEMDDLQKQLEDEVKFQKESNADLALQLKKTQESNIELVSILQELEDTIEKQKKEIANLSKMQSEDKNLGKYGLGFEENGEIKPNEEVPVKDISKVSCDSYLEVEHELVNLPSGLEPDGERDLELEIQKLRESAKNLESTIQFLEKSLEEKTCELEDERSLKTQTLMDFEAQWRDKLSVKEEKIINLEARLSEALKADGLENADNNNLMKEVEVLKQRIEELEKDCNELTDENIELLLKLKESKGDLPGCGASSNSLSNGFLENDSLSTSESTVSKMKSQICKLEEELNEKEMLIERLSTDKLQNQFIGLEKKCSDLEVQLQAYKDKTCYLNDELCKCQARAEEQEIEIAALQQQLVSYQEKETQKNGQFADMRAEFKSSQSDDAVEISKTLSELHEQIQLCLSNAKKQQYDINFPSTAENYHYNTLIPNATDFFSQKDLAIAILNSFVQLKDLFEAKVGTLEVELKRNGKVSAREANGGEVQKKLETCNLEENALRTSNLGQDLQMKFKPEITDSGKEILEKISEIEKLKSDNLLTEEQVKSLRNCQRELETQISNLKNERTQLEEDVEVMIREGAKTSACLDDSCNETMVINSSIMTSTGLDELQNETRFLNSTINSHLPTENTLPSKLLELESSKCEVEAHLSELEKENVWLSERISGLEAQLRYLTDERETSRLELHNSESSAINLQEEINRLKSELEAQKSDGKQKLQGMQKQWLETQSECEYLKIANVKLQMTAESLIDECSLLQQSIIELRKQKLELHGHCAILEAELRESRNGFSDVLKEIESLEGKYALMLEEITTKEKALGLELDALLQENKTYREKLVTEESLLNQMYLEKEVEAENLHREIARLTEYISATPEEKERTGSAAMIEVSQLRADKAMLKASLQEIQQKLKLSESNLSTLQMESETKLLGLMDELSASKQNLDVLMADHEKLLELLEDVKSNEEKHKNIVRGLDLKLKASAYVRLQLEEEISSLRVQLQKTAVFQDEILSLKRSLDEVQFENQRLEVSHQILSGDQEELKAEKMVLLQMISDMQRAVYELESCKRSKVSLEEKVLRLQGDLTAREALGAEDAELKNELSRVKRANSELQRKIRELQEEKQEYLRRTQAFEAELKKKRKAAKQDSPNSSDTSLDVYSEDNAISSNTSSQVDIETKFVPGSSTVMGIDPSLKIEQLENELAETLEANDMYKTQLKSLLNEGKLSSMEIELRELRDSYFHMSLKCAEVESEREQLVLKLRAVSNGRS</sequence>
<feature type="coiled-coil region" evidence="1">
    <location>
        <begin position="479"/>
        <end position="541"/>
    </location>
</feature>
<dbReference type="STRING" id="180498.A0A067LK42"/>
<proteinExistence type="predicted"/>
<keyword evidence="1" id="KW-0175">Coiled coil</keyword>
<evidence type="ECO:0000313" key="4">
    <source>
        <dbReference type="Proteomes" id="UP000027138"/>
    </source>
</evidence>
<accession>A0A067LK42</accession>
<dbReference type="PANTHER" id="PTHR47270">
    <property type="entry name" value="PROTEIN MLP1-LIKE"/>
    <property type="match status" value="1"/>
</dbReference>
<feature type="coiled-coil region" evidence="1">
    <location>
        <begin position="85"/>
        <end position="241"/>
    </location>
</feature>
<feature type="compositionally biased region" description="Low complexity" evidence="2">
    <location>
        <begin position="38"/>
        <end position="59"/>
    </location>
</feature>
<keyword evidence="4" id="KW-1185">Reference proteome</keyword>
<reference evidence="3 4" key="1">
    <citation type="journal article" date="2014" name="PLoS ONE">
        <title>Global Analysis of Gene Expression Profiles in Physic Nut (Jatropha curcas L.) Seedlings Exposed to Salt Stress.</title>
        <authorList>
            <person name="Zhang L."/>
            <person name="Zhang C."/>
            <person name="Wu P."/>
            <person name="Chen Y."/>
            <person name="Li M."/>
            <person name="Jiang H."/>
            <person name="Wu G."/>
        </authorList>
    </citation>
    <scope>NUCLEOTIDE SEQUENCE [LARGE SCALE GENOMIC DNA]</scope>
    <source>
        <strain evidence="4">cv. GZQX0401</strain>
        <tissue evidence="3">Young leaves</tissue>
    </source>
</reference>
<feature type="coiled-coil region" evidence="1">
    <location>
        <begin position="1057"/>
        <end position="1134"/>
    </location>
</feature>
<evidence type="ECO:0000313" key="3">
    <source>
        <dbReference type="EMBL" id="KDP45065.1"/>
    </source>
</evidence>
<name>A0A067LK42_JATCU</name>
<feature type="coiled-coil region" evidence="1">
    <location>
        <begin position="824"/>
        <end position="939"/>
    </location>
</feature>
<organism evidence="3 4">
    <name type="scientific">Jatropha curcas</name>
    <name type="common">Barbados nut</name>
    <dbReference type="NCBI Taxonomy" id="180498"/>
    <lineage>
        <taxon>Eukaryota</taxon>
        <taxon>Viridiplantae</taxon>
        <taxon>Streptophyta</taxon>
        <taxon>Embryophyta</taxon>
        <taxon>Tracheophyta</taxon>
        <taxon>Spermatophyta</taxon>
        <taxon>Magnoliopsida</taxon>
        <taxon>eudicotyledons</taxon>
        <taxon>Gunneridae</taxon>
        <taxon>Pentapetalae</taxon>
        <taxon>rosids</taxon>
        <taxon>fabids</taxon>
        <taxon>Malpighiales</taxon>
        <taxon>Euphorbiaceae</taxon>
        <taxon>Crotonoideae</taxon>
        <taxon>Jatropheae</taxon>
        <taxon>Jatropha</taxon>
    </lineage>
</organism>
<feature type="coiled-coil region" evidence="1">
    <location>
        <begin position="1359"/>
        <end position="1386"/>
    </location>
</feature>
<feature type="coiled-coil region" evidence="1">
    <location>
        <begin position="979"/>
        <end position="1013"/>
    </location>
</feature>
<dbReference type="EMBL" id="KK914240">
    <property type="protein sequence ID" value="KDP45065.1"/>
    <property type="molecule type" value="Genomic_DNA"/>
</dbReference>
<feature type="coiled-coil region" evidence="1">
    <location>
        <begin position="299"/>
        <end position="418"/>
    </location>
</feature>
<feature type="compositionally biased region" description="Polar residues" evidence="2">
    <location>
        <begin position="1311"/>
        <end position="1322"/>
    </location>
</feature>
<dbReference type="Proteomes" id="UP000027138">
    <property type="component" value="Unassembled WGS sequence"/>
</dbReference>
<protein>
    <submittedName>
        <fullName evidence="3">Uncharacterized protein</fullName>
    </submittedName>
</protein>
<feature type="region of interest" description="Disordered" evidence="2">
    <location>
        <begin position="1302"/>
        <end position="1322"/>
    </location>
</feature>
<gene>
    <name evidence="3" type="ORF">JCGZ_01565</name>
</gene>
<feature type="region of interest" description="Disordered" evidence="2">
    <location>
        <begin position="1"/>
        <end position="85"/>
    </location>
</feature>
<dbReference type="OrthoDB" id="658575at2759"/>
<feature type="coiled-coil region" evidence="1">
    <location>
        <begin position="720"/>
        <end position="754"/>
    </location>
</feature>
<evidence type="ECO:0000256" key="2">
    <source>
        <dbReference type="SAM" id="MobiDB-lite"/>
    </source>
</evidence>
<dbReference type="PANTHER" id="PTHR47270:SF13">
    <property type="entry name" value="HEAVY CHAIN-LIKE PROTEIN, PUTATIVE-RELATED"/>
    <property type="match status" value="1"/>
</dbReference>
<evidence type="ECO:0000256" key="1">
    <source>
        <dbReference type="SAM" id="Coils"/>
    </source>
</evidence>